<reference evidence="3 4" key="1">
    <citation type="submission" date="2020-01" db="EMBL/GenBank/DDBJ databases">
        <title>Complete genome sequence of Chitinophaga sp. H33E-04 isolated from quinoa roots.</title>
        <authorList>
            <person name="Weon H.-Y."/>
            <person name="Lee S.A."/>
        </authorList>
    </citation>
    <scope>NUCLEOTIDE SEQUENCE [LARGE SCALE GENOMIC DNA]</scope>
    <source>
        <strain evidence="3 4">H33E-04</strain>
    </source>
</reference>
<sequence length="658" mass="74854">MKLSGNIFVLLALSAAFNATAQTHKERLAYSPERPGVGDKVHLTYRPDSAMLKTGKPVKAVAYYFDTLYQWSAKDLPLKKSANNVYEADVVTDSTVGMIAFKFRAGEVTDNYHDTGYVIMNAKPGMQYKGAYAGWGMLRATKYDMGVPGYYKDFQIGDTAFYFWLNQEISYQQGAARPLAYAFIKAYSNMEMPEGGATESLPRVQRAADYLLHVPNHTEMELYQLSIIAEQYMKNKGQADSLRNVMRQRYPKGIVNKKEAYQALSRERDQKKSLALHEQFVKDYPQDYALDKLADINYDRVYRNIFANYIATNDSTLLPKYATTAPLSALALAYYKLIEIPYDDWKTKSAKEVYPAAAKIMEQVNYFKSHRPASSWYFSPEEWVEECDRMFARDYIIHAEILHAIGMDNAAMELAAQSQERFQYSIAKLNELQAELFLKAGKKKELSNLLHNSVRVNQASGRIFELLKKEYLATHKNADGFDGWIASMKDAHTMELMKEHIREGMINQPAIPFKLQQMDGSEVSLESLKGKVVILDFWATWCGPCKAAMPGMQMAQERFKNDPSVAFYFVDTQERDPQYKEKVKAFIKEKKFPFKVLFDNGEEAYAGYAKAIQTSGIPFKVVIDANGNIRFAQVGYYGSPSALADEISTMVSLAREMK</sequence>
<dbReference type="EMBL" id="CP048113">
    <property type="protein sequence ID" value="QHS60010.1"/>
    <property type="molecule type" value="Genomic_DNA"/>
</dbReference>
<name>A0A6B9ZCD6_9BACT</name>
<dbReference type="PANTHER" id="PTHR42852:SF17">
    <property type="entry name" value="THIOREDOXIN-LIKE PROTEIN HI_1115"/>
    <property type="match status" value="1"/>
</dbReference>
<dbReference type="RefSeq" id="WP_162331704.1">
    <property type="nucleotide sequence ID" value="NZ_CP048113.1"/>
</dbReference>
<gene>
    <name evidence="3" type="ORF">GWR21_10510</name>
</gene>
<dbReference type="GO" id="GO:0016209">
    <property type="term" value="F:antioxidant activity"/>
    <property type="evidence" value="ECO:0007669"/>
    <property type="project" value="InterPro"/>
</dbReference>
<dbReference type="AlphaFoldDB" id="A0A6B9ZCD6"/>
<organism evidence="3 4">
    <name type="scientific">Chitinophaga agri</name>
    <dbReference type="NCBI Taxonomy" id="2703787"/>
    <lineage>
        <taxon>Bacteria</taxon>
        <taxon>Pseudomonadati</taxon>
        <taxon>Bacteroidota</taxon>
        <taxon>Chitinophagia</taxon>
        <taxon>Chitinophagales</taxon>
        <taxon>Chitinophagaceae</taxon>
        <taxon>Chitinophaga</taxon>
    </lineage>
</organism>
<dbReference type="Proteomes" id="UP000476411">
    <property type="component" value="Chromosome"/>
</dbReference>
<accession>A0A6B9ZCD6</accession>
<evidence type="ECO:0000313" key="3">
    <source>
        <dbReference type="EMBL" id="QHS60010.1"/>
    </source>
</evidence>
<feature type="signal peptide" evidence="1">
    <location>
        <begin position="1"/>
        <end position="21"/>
    </location>
</feature>
<dbReference type="InterPro" id="IPR050553">
    <property type="entry name" value="Thioredoxin_ResA/DsbE_sf"/>
</dbReference>
<keyword evidence="4" id="KW-1185">Reference proteome</keyword>
<dbReference type="SUPFAM" id="SSF52833">
    <property type="entry name" value="Thioredoxin-like"/>
    <property type="match status" value="1"/>
</dbReference>
<dbReference type="Pfam" id="PF00578">
    <property type="entry name" value="AhpC-TSA"/>
    <property type="match status" value="1"/>
</dbReference>
<dbReference type="Gene3D" id="3.40.30.10">
    <property type="entry name" value="Glutaredoxin"/>
    <property type="match status" value="1"/>
</dbReference>
<dbReference type="PROSITE" id="PS51352">
    <property type="entry name" value="THIOREDOXIN_2"/>
    <property type="match status" value="1"/>
</dbReference>
<dbReference type="PANTHER" id="PTHR42852">
    <property type="entry name" value="THIOL:DISULFIDE INTERCHANGE PROTEIN DSBE"/>
    <property type="match status" value="1"/>
</dbReference>
<proteinExistence type="predicted"/>
<dbReference type="InterPro" id="IPR013766">
    <property type="entry name" value="Thioredoxin_domain"/>
</dbReference>
<protein>
    <submittedName>
        <fullName evidence="3">TlpA family protein disulfide reductase</fullName>
    </submittedName>
</protein>
<keyword evidence="1" id="KW-0732">Signal</keyword>
<feature type="chain" id="PRO_5025551652" evidence="1">
    <location>
        <begin position="22"/>
        <end position="658"/>
    </location>
</feature>
<dbReference type="GO" id="GO:0016491">
    <property type="term" value="F:oxidoreductase activity"/>
    <property type="evidence" value="ECO:0007669"/>
    <property type="project" value="InterPro"/>
</dbReference>
<dbReference type="KEGG" id="chih:GWR21_10510"/>
<evidence type="ECO:0000256" key="1">
    <source>
        <dbReference type="SAM" id="SignalP"/>
    </source>
</evidence>
<feature type="domain" description="Thioredoxin" evidence="2">
    <location>
        <begin position="504"/>
        <end position="656"/>
    </location>
</feature>
<dbReference type="CDD" id="cd02966">
    <property type="entry name" value="TlpA_like_family"/>
    <property type="match status" value="1"/>
</dbReference>
<evidence type="ECO:0000259" key="2">
    <source>
        <dbReference type="PROSITE" id="PS51352"/>
    </source>
</evidence>
<dbReference type="InterPro" id="IPR000866">
    <property type="entry name" value="AhpC/TSA"/>
</dbReference>
<dbReference type="InterPro" id="IPR036249">
    <property type="entry name" value="Thioredoxin-like_sf"/>
</dbReference>
<evidence type="ECO:0000313" key="4">
    <source>
        <dbReference type="Proteomes" id="UP000476411"/>
    </source>
</evidence>